<evidence type="ECO:0000256" key="1">
    <source>
        <dbReference type="ARBA" id="ARBA00022801"/>
    </source>
</evidence>
<dbReference type="GO" id="GO:0047632">
    <property type="term" value="F:agmatine deiminase activity"/>
    <property type="evidence" value="ECO:0007669"/>
    <property type="project" value="TreeGrafter"/>
</dbReference>
<dbReference type="OrthoDB" id="9808013at2"/>
<dbReference type="GO" id="GO:0004668">
    <property type="term" value="F:protein-arginine deiminase activity"/>
    <property type="evidence" value="ECO:0007669"/>
    <property type="project" value="InterPro"/>
</dbReference>
<comment type="caution">
    <text evidence="2">The sequence shown here is derived from an EMBL/GenBank/DDBJ whole genome shotgun (WGS) entry which is preliminary data.</text>
</comment>
<evidence type="ECO:0000313" key="3">
    <source>
        <dbReference type="Proteomes" id="UP000294829"/>
    </source>
</evidence>
<dbReference type="PANTHER" id="PTHR31377">
    <property type="entry name" value="AGMATINE DEIMINASE-RELATED"/>
    <property type="match status" value="1"/>
</dbReference>
<sequence length="356" mass="39737">MKHNDFDCRRDGFRMPAEWEPMAATWLGWPVYENREELWGDHYQAVCQAFSLLAQTIAKYQRCIVTAYAPLAEEARRMCGPTVTVVALAVEDNWLRDCGPIILVNDDHVCQMAAAFEFNAWGEKYTPYDGCTKLADDIAGLAHIPITRSAMILEGGSFYVDGQGTLITTESCLLHPNRNPTMNRKEIEAELIRMLGVQKIIWLPGYPPEVETNGHIDGIASFIAPGKILFNLPDADMGEYYQLMLDNRRVLEQATDARGRRFEILDLPVPRNANNYGSSRFCDSYANYILVNGAVISTAFNVPQDELAKQVFAKAFPDRVVELLPVDAISLGGGATHCSTQQHPMLGNLLQNCNLS</sequence>
<reference evidence="2 3" key="1">
    <citation type="submission" date="2019-03" db="EMBL/GenBank/DDBJ databases">
        <title>Sapientia aquatica gen. nov., sp. nov., isolated from a crater lake.</title>
        <authorList>
            <person name="Felfoldi T."/>
            <person name="Szabo A."/>
            <person name="Toth E."/>
            <person name="Schumann P."/>
            <person name="Keki Z."/>
            <person name="Marialigeti K."/>
            <person name="Mathe I."/>
        </authorList>
    </citation>
    <scope>NUCLEOTIDE SEQUENCE [LARGE SCALE GENOMIC DNA]</scope>
    <source>
        <strain evidence="2 3">SA-152</strain>
    </source>
</reference>
<dbReference type="PANTHER" id="PTHR31377:SF0">
    <property type="entry name" value="AGMATINE DEIMINASE-RELATED"/>
    <property type="match status" value="1"/>
</dbReference>
<dbReference type="InterPro" id="IPR007466">
    <property type="entry name" value="Peptidyl-Arg-deiminase_porph"/>
</dbReference>
<dbReference type="AlphaFoldDB" id="A0A4R5VQ11"/>
<evidence type="ECO:0000313" key="2">
    <source>
        <dbReference type="EMBL" id="TDK59655.1"/>
    </source>
</evidence>
<dbReference type="GO" id="GO:0009446">
    <property type="term" value="P:putrescine biosynthetic process"/>
    <property type="evidence" value="ECO:0007669"/>
    <property type="project" value="InterPro"/>
</dbReference>
<keyword evidence="1" id="KW-0378">Hydrolase</keyword>
<dbReference type="Proteomes" id="UP000294829">
    <property type="component" value="Unassembled WGS sequence"/>
</dbReference>
<organism evidence="2 3">
    <name type="scientific">Sapientia aquatica</name>
    <dbReference type="NCBI Taxonomy" id="1549640"/>
    <lineage>
        <taxon>Bacteria</taxon>
        <taxon>Pseudomonadati</taxon>
        <taxon>Pseudomonadota</taxon>
        <taxon>Betaproteobacteria</taxon>
        <taxon>Burkholderiales</taxon>
        <taxon>Oxalobacteraceae</taxon>
        <taxon>Sapientia</taxon>
    </lineage>
</organism>
<accession>A0A4R5VQ11</accession>
<dbReference type="Gene3D" id="3.75.10.10">
    <property type="entry name" value="L-arginine/glycine Amidinotransferase, Chain A"/>
    <property type="match status" value="1"/>
</dbReference>
<keyword evidence="3" id="KW-1185">Reference proteome</keyword>
<dbReference type="EMBL" id="SMYL01000020">
    <property type="protein sequence ID" value="TDK59655.1"/>
    <property type="molecule type" value="Genomic_DNA"/>
</dbReference>
<dbReference type="RefSeq" id="WP_133331342.1">
    <property type="nucleotide sequence ID" value="NZ_SMYL01000020.1"/>
</dbReference>
<protein>
    <submittedName>
        <fullName evidence="2">Agmatine deiminase family protein</fullName>
    </submittedName>
</protein>
<dbReference type="Pfam" id="PF04371">
    <property type="entry name" value="PAD_porph"/>
    <property type="match status" value="1"/>
</dbReference>
<gene>
    <name evidence="2" type="ORF">E2I14_18590</name>
</gene>
<dbReference type="SUPFAM" id="SSF55909">
    <property type="entry name" value="Pentein"/>
    <property type="match status" value="1"/>
</dbReference>
<name>A0A4R5VQ11_9BURK</name>
<proteinExistence type="predicted"/>